<evidence type="ECO:0000313" key="4">
    <source>
        <dbReference type="EMBL" id="KAG1891743.1"/>
    </source>
</evidence>
<dbReference type="Gene3D" id="2.60.40.420">
    <property type="entry name" value="Cupredoxins - blue copper proteins"/>
    <property type="match status" value="1"/>
</dbReference>
<keyword evidence="2" id="KW-0479">Metal-binding</keyword>
<dbReference type="EMBL" id="JABBWK010000019">
    <property type="protein sequence ID" value="KAG1901843.1"/>
    <property type="molecule type" value="Genomic_DNA"/>
</dbReference>
<proteinExistence type="inferred from homology"/>
<feature type="domain" description="Plastocyanin-like" evidence="3">
    <location>
        <begin position="11"/>
        <end position="136"/>
    </location>
</feature>
<dbReference type="RefSeq" id="XP_041227418.1">
    <property type="nucleotide sequence ID" value="XM_041374916.1"/>
</dbReference>
<keyword evidence="6" id="KW-1185">Reference proteome</keyword>
<dbReference type="InterPro" id="IPR011706">
    <property type="entry name" value="Cu-oxidase_C"/>
</dbReference>
<feature type="non-terminal residue" evidence="4">
    <location>
        <position position="1"/>
    </location>
</feature>
<comment type="caution">
    <text evidence="4">The sequence shown here is derived from an EMBL/GenBank/DDBJ whole genome shotgun (WGS) entry which is preliminary data.</text>
</comment>
<evidence type="ECO:0000256" key="1">
    <source>
        <dbReference type="ARBA" id="ARBA00010609"/>
    </source>
</evidence>
<sequence length="151" mass="16231">PCVVLINNIQYTSPSVPVLLQLLSGAMTAADLAPNGSVYTLPRNKVIELTFNPDNSTGGPHPFHLHGHSFAVIRSAGSTAYNYIDPVMHDTVTTGNTGDRVTIRFITDNPGPWLSHCHIDWHLSAGLAIVFAEAPEDVAASQPLNSKHRAL</sequence>
<name>A0AAD4DRK9_9AGAM</name>
<dbReference type="Proteomes" id="UP001195769">
    <property type="component" value="Unassembled WGS sequence"/>
</dbReference>
<dbReference type="SUPFAM" id="SSF49503">
    <property type="entry name" value="Cupredoxins"/>
    <property type="match status" value="1"/>
</dbReference>
<evidence type="ECO:0000313" key="6">
    <source>
        <dbReference type="Proteomes" id="UP001195769"/>
    </source>
</evidence>
<dbReference type="GeneID" id="64669214"/>
<protein>
    <submittedName>
        <fullName evidence="4">Cupredoxin</fullName>
    </submittedName>
</protein>
<gene>
    <name evidence="5" type="ORF">F5891DRAFT_949974</name>
    <name evidence="4" type="ORF">F5891DRAFT_964191</name>
</gene>
<evidence type="ECO:0000259" key="3">
    <source>
        <dbReference type="Pfam" id="PF07731"/>
    </source>
</evidence>
<dbReference type="Pfam" id="PF07731">
    <property type="entry name" value="Cu-oxidase_2"/>
    <property type="match status" value="1"/>
</dbReference>
<evidence type="ECO:0000313" key="5">
    <source>
        <dbReference type="EMBL" id="KAG1901843.1"/>
    </source>
</evidence>
<evidence type="ECO:0000256" key="2">
    <source>
        <dbReference type="ARBA" id="ARBA00022723"/>
    </source>
</evidence>
<dbReference type="GO" id="GO:0016491">
    <property type="term" value="F:oxidoreductase activity"/>
    <property type="evidence" value="ECO:0007669"/>
    <property type="project" value="InterPro"/>
</dbReference>
<reference evidence="4" key="1">
    <citation type="journal article" date="2020" name="New Phytol.">
        <title>Comparative genomics reveals dynamic genome evolution in host specialist ectomycorrhizal fungi.</title>
        <authorList>
            <person name="Lofgren L.A."/>
            <person name="Nguyen N.H."/>
            <person name="Vilgalys R."/>
            <person name="Ruytinx J."/>
            <person name="Liao H.L."/>
            <person name="Branco S."/>
            <person name="Kuo A."/>
            <person name="LaButti K."/>
            <person name="Lipzen A."/>
            <person name="Andreopoulos W."/>
            <person name="Pangilinan J."/>
            <person name="Riley R."/>
            <person name="Hundley H."/>
            <person name="Na H."/>
            <person name="Barry K."/>
            <person name="Grigoriev I.V."/>
            <person name="Stajich J.E."/>
            <person name="Kennedy P.G."/>
        </authorList>
    </citation>
    <scope>NUCLEOTIDE SEQUENCE</scope>
    <source>
        <strain evidence="4">FC203</strain>
    </source>
</reference>
<dbReference type="InterPro" id="IPR045087">
    <property type="entry name" value="Cu-oxidase_fam"/>
</dbReference>
<dbReference type="PANTHER" id="PTHR11709:SF511">
    <property type="entry name" value="LACCASE"/>
    <property type="match status" value="1"/>
</dbReference>
<dbReference type="PROSITE" id="PS00080">
    <property type="entry name" value="MULTICOPPER_OXIDASE2"/>
    <property type="match status" value="1"/>
</dbReference>
<dbReference type="PANTHER" id="PTHR11709">
    <property type="entry name" value="MULTI-COPPER OXIDASE"/>
    <property type="match status" value="1"/>
</dbReference>
<accession>A0AAD4DRK9</accession>
<dbReference type="EMBL" id="JABBWK010000124">
    <property type="protein sequence ID" value="KAG1891743.1"/>
    <property type="molecule type" value="Genomic_DNA"/>
</dbReference>
<dbReference type="AlphaFoldDB" id="A0AAD4DRK9"/>
<comment type="similarity">
    <text evidence="1">Belongs to the multicopper oxidase family.</text>
</comment>
<dbReference type="InterPro" id="IPR008972">
    <property type="entry name" value="Cupredoxin"/>
</dbReference>
<dbReference type="InterPro" id="IPR002355">
    <property type="entry name" value="Cu_oxidase_Cu_BS"/>
</dbReference>
<organism evidence="4 6">
    <name type="scientific">Suillus fuscotomentosus</name>
    <dbReference type="NCBI Taxonomy" id="1912939"/>
    <lineage>
        <taxon>Eukaryota</taxon>
        <taxon>Fungi</taxon>
        <taxon>Dikarya</taxon>
        <taxon>Basidiomycota</taxon>
        <taxon>Agaricomycotina</taxon>
        <taxon>Agaricomycetes</taxon>
        <taxon>Agaricomycetidae</taxon>
        <taxon>Boletales</taxon>
        <taxon>Suillineae</taxon>
        <taxon>Suillaceae</taxon>
        <taxon>Suillus</taxon>
    </lineage>
</organism>
<dbReference type="GO" id="GO:0005507">
    <property type="term" value="F:copper ion binding"/>
    <property type="evidence" value="ECO:0007669"/>
    <property type="project" value="InterPro"/>
</dbReference>
<dbReference type="CDD" id="cd13903">
    <property type="entry name" value="CuRO_3_Tv-LCC_like"/>
    <property type="match status" value="1"/>
</dbReference>